<dbReference type="Proteomes" id="UP001243330">
    <property type="component" value="Unassembled WGS sequence"/>
</dbReference>
<dbReference type="Pfam" id="PF06985">
    <property type="entry name" value="HET"/>
    <property type="match status" value="1"/>
</dbReference>
<evidence type="ECO:0000259" key="1">
    <source>
        <dbReference type="Pfam" id="PF06985"/>
    </source>
</evidence>
<feature type="domain" description="Heterokaryon incompatibility" evidence="1">
    <location>
        <begin position="147"/>
        <end position="295"/>
    </location>
</feature>
<dbReference type="InterPro" id="IPR052895">
    <property type="entry name" value="HetReg/Transcr_Mod"/>
</dbReference>
<comment type="caution">
    <text evidence="2">The sequence shown here is derived from an EMBL/GenBank/DDBJ whole genome shotgun (WGS) entry which is preliminary data.</text>
</comment>
<accession>A0AAD9AUI3</accession>
<dbReference type="PANTHER" id="PTHR24148">
    <property type="entry name" value="ANKYRIN REPEAT DOMAIN-CONTAINING PROTEIN 39 HOMOLOG-RELATED"/>
    <property type="match status" value="1"/>
</dbReference>
<sequence length="772" mass="88237">MSRWHDAGCLSPQVDVKNGLPECRNCNQSADLSSLMPANTSSSPLIPVDEPSGSMNLWWPRSVSYINQGESEHSLTDSSPGAVVSVGETNSDRTATTTIAMSAPSTIYPQSLKPTEIRLAVLSAAISHDFPVHLELEVYELDNCPEYEAVSYLWGGENDDTTLCYPVYVGSFWDVLFQTKNCWDMLRFMRPWRGIRMVWVDAVCINQKDVPERSQQVANMGRVYSGCTRVIVYLGSDIVTPLDGRHPRRHPLRDLESGSAVPNFSGYIYQQPKLPLTLTSLLERRYFSRIWVIQELLLPCQAFIRIGDIDFWADGSTANQISDLYTSLAWRYSAAEWFGYMCQAVQIEKNISRLLKMTSDAEATDPRDRVFGLLGIAQAEEDLFSHTRNCELQADYSLSCQHVFIGIVAHCLLNSGWDQILYAACGTKARNECPSWVPEWGSQEEWRRVFRNSDLRGDEAVDLIRAMKLHRKLVPEQYTFESHWLENRWGFRPGKFEDQVCSHTGALYINVAQYMPIKSQPARVGKHNQYHIFRIRPHRMYPVYIFSSHLLDELDFLGSEQLFVYNSSLYPRNLTYLILRPVLGTQDSFQLVAACPQIVIGEVKASDSKCDTSRRHVHRNKTIPLEDLHSSLSCTLKAVRDLCKKKLDFTGSNDKDGLIRLLFPHVEIVGDLLERYARLAVTEHIGKAAPNLALEETYLKLCYDIEGVVLETDYVVFTFKQHIWREQKLWIRLVQPGQLNHTWEFSTVNVDWTFNHSMIGLYLGDWIKATLV</sequence>
<dbReference type="EMBL" id="JAQOWY010000030">
    <property type="protein sequence ID" value="KAK1854811.1"/>
    <property type="molecule type" value="Genomic_DNA"/>
</dbReference>
<protein>
    <submittedName>
        <fullName evidence="2">Heterokaryon incompatibility protein HET-6-like protein</fullName>
    </submittedName>
</protein>
<organism evidence="2 3">
    <name type="scientific">Colletotrichum chrysophilum</name>
    <dbReference type="NCBI Taxonomy" id="1836956"/>
    <lineage>
        <taxon>Eukaryota</taxon>
        <taxon>Fungi</taxon>
        <taxon>Dikarya</taxon>
        <taxon>Ascomycota</taxon>
        <taxon>Pezizomycotina</taxon>
        <taxon>Sordariomycetes</taxon>
        <taxon>Hypocreomycetidae</taxon>
        <taxon>Glomerellales</taxon>
        <taxon>Glomerellaceae</taxon>
        <taxon>Colletotrichum</taxon>
        <taxon>Colletotrichum gloeosporioides species complex</taxon>
    </lineage>
</organism>
<evidence type="ECO:0000313" key="2">
    <source>
        <dbReference type="EMBL" id="KAK1854811.1"/>
    </source>
</evidence>
<name>A0AAD9AUI3_9PEZI</name>
<dbReference type="InterPro" id="IPR010730">
    <property type="entry name" value="HET"/>
</dbReference>
<keyword evidence="3" id="KW-1185">Reference proteome</keyword>
<dbReference type="AlphaFoldDB" id="A0AAD9AUI3"/>
<gene>
    <name evidence="2" type="ORF">CCHR01_02491</name>
</gene>
<reference evidence="2" key="1">
    <citation type="submission" date="2023-01" db="EMBL/GenBank/DDBJ databases">
        <title>Colletotrichum chrysophilum M932 genome sequence.</title>
        <authorList>
            <person name="Baroncelli R."/>
        </authorList>
    </citation>
    <scope>NUCLEOTIDE SEQUENCE</scope>
    <source>
        <strain evidence="2">M932</strain>
    </source>
</reference>
<proteinExistence type="predicted"/>
<evidence type="ECO:0000313" key="3">
    <source>
        <dbReference type="Proteomes" id="UP001243330"/>
    </source>
</evidence>
<dbReference type="PANTHER" id="PTHR24148:SF81">
    <property type="entry name" value="HETEROKARYON INCOMPATIBILITY DOMAIN-CONTAINING PROTEIN"/>
    <property type="match status" value="1"/>
</dbReference>